<protein>
    <submittedName>
        <fullName evidence="1">Uncharacterized protein</fullName>
    </submittedName>
</protein>
<dbReference type="Proteomes" id="UP000799324">
    <property type="component" value="Unassembled WGS sequence"/>
</dbReference>
<reference evidence="1" key="1">
    <citation type="journal article" date="2020" name="Stud. Mycol.">
        <title>101 Dothideomycetes genomes: a test case for predicting lifestyles and emergence of pathogens.</title>
        <authorList>
            <person name="Haridas S."/>
            <person name="Albert R."/>
            <person name="Binder M."/>
            <person name="Bloem J."/>
            <person name="Labutti K."/>
            <person name="Salamov A."/>
            <person name="Andreopoulos B."/>
            <person name="Baker S."/>
            <person name="Barry K."/>
            <person name="Bills G."/>
            <person name="Bluhm B."/>
            <person name="Cannon C."/>
            <person name="Castanera R."/>
            <person name="Culley D."/>
            <person name="Daum C."/>
            <person name="Ezra D."/>
            <person name="Gonzalez J."/>
            <person name="Henrissat B."/>
            <person name="Kuo A."/>
            <person name="Liang C."/>
            <person name="Lipzen A."/>
            <person name="Lutzoni F."/>
            <person name="Magnuson J."/>
            <person name="Mondo S."/>
            <person name="Nolan M."/>
            <person name="Ohm R."/>
            <person name="Pangilinan J."/>
            <person name="Park H.-J."/>
            <person name="Ramirez L."/>
            <person name="Alfaro M."/>
            <person name="Sun H."/>
            <person name="Tritt A."/>
            <person name="Yoshinaga Y."/>
            <person name="Zwiers L.-H."/>
            <person name="Turgeon B."/>
            <person name="Goodwin S."/>
            <person name="Spatafora J."/>
            <person name="Crous P."/>
            <person name="Grigoriev I."/>
        </authorList>
    </citation>
    <scope>NUCLEOTIDE SEQUENCE</scope>
    <source>
        <strain evidence="1">CBS 122681</strain>
    </source>
</reference>
<evidence type="ECO:0000313" key="1">
    <source>
        <dbReference type="EMBL" id="KAF2647784.1"/>
    </source>
</evidence>
<keyword evidence="2" id="KW-1185">Reference proteome</keyword>
<organism evidence="1 2">
    <name type="scientific">Lophiostoma macrostomum CBS 122681</name>
    <dbReference type="NCBI Taxonomy" id="1314788"/>
    <lineage>
        <taxon>Eukaryota</taxon>
        <taxon>Fungi</taxon>
        <taxon>Dikarya</taxon>
        <taxon>Ascomycota</taxon>
        <taxon>Pezizomycotina</taxon>
        <taxon>Dothideomycetes</taxon>
        <taxon>Pleosporomycetidae</taxon>
        <taxon>Pleosporales</taxon>
        <taxon>Lophiostomataceae</taxon>
        <taxon>Lophiostoma</taxon>
    </lineage>
</organism>
<gene>
    <name evidence="1" type="ORF">K491DRAFT_723139</name>
</gene>
<evidence type="ECO:0000313" key="2">
    <source>
        <dbReference type="Proteomes" id="UP000799324"/>
    </source>
</evidence>
<proteinExistence type="predicted"/>
<sequence>MADRQGMEDACTITRVVRSLCQKRTSQTQIVTPECLERWVGPATDPAVGLPNACQDNIGVDNGFSPPTGYAFAGFNAAVRCAIFFASSTTSIIVVRAWLHRDGIGLINVFGTGASSLLPPITATLTLARKNPHSRFNGMYWNCTLVEDSTTLSVPAALSLAMRLLSPTSPPHGWMDAMEDIADMAAFSESEQATITTTTAFSDEEEDRDIDSNLNALERVTNTART</sequence>
<name>A0A6A6SNM4_9PLEO</name>
<dbReference type="AlphaFoldDB" id="A0A6A6SNM4"/>
<dbReference type="EMBL" id="MU004583">
    <property type="protein sequence ID" value="KAF2647784.1"/>
    <property type="molecule type" value="Genomic_DNA"/>
</dbReference>
<accession>A0A6A6SNM4</accession>